<name>A0A0C7NTB7_DEFTU</name>
<dbReference type="FunFam" id="3.30.300.20:FF:000002">
    <property type="entry name" value="Transcription termination/antitermination protein NusA"/>
    <property type="match status" value="1"/>
</dbReference>
<comment type="similarity">
    <text evidence="7">Belongs to the NusA family.</text>
</comment>
<dbReference type="SUPFAM" id="SSF50249">
    <property type="entry name" value="Nucleic acid-binding proteins"/>
    <property type="match status" value="1"/>
</dbReference>
<dbReference type="Gene3D" id="2.40.50.140">
    <property type="entry name" value="Nucleic acid-binding proteins"/>
    <property type="match status" value="1"/>
</dbReference>
<sequence length="341" mass="38360">MNLNLLEAIDSLEKEKGISRDYLIDIIAKSIKSAYKKNYGAKNVEIDIDKNLTRLNVYQVWNVVEVVENPKEEISLEEAKKIDPKVEVGGVIRKKVNLKKDFNRIAAQTAKQVILQNLKEVEKKKLFERYLPLKNKISTAEVVRVTDSYVDIRIGKLETKLPDKEMIPGETFNKGDLIKVYIKDIQSTSKGPRIMVSRTAPEFICELLTSIVPEIDEGIVKIVKISREPGIRTKVAVTSTVPNVDAVGACIGEKGFRINELLKEIKNEKVDIIEYSDDPKIFIKNALAPAEVKNITLNEEERTAYVYVPENQFSLAVGKGGQTARLAAKITGWKIDIHPLS</sequence>
<dbReference type="EMBL" id="LN824141">
    <property type="protein sequence ID" value="CEP79012.1"/>
    <property type="molecule type" value="Genomic_DNA"/>
</dbReference>
<dbReference type="Gene3D" id="3.30.1480.10">
    <property type="entry name" value="NusA, N-terminal domain"/>
    <property type="match status" value="1"/>
</dbReference>
<dbReference type="PANTHER" id="PTHR22648:SF0">
    <property type="entry name" value="TRANSCRIPTION TERMINATION_ANTITERMINATION PROTEIN NUSA"/>
    <property type="match status" value="1"/>
</dbReference>
<keyword evidence="2 7" id="KW-0963">Cytoplasm</keyword>
<dbReference type="Proteomes" id="UP000032809">
    <property type="component" value="Chromosome I"/>
</dbReference>
<dbReference type="SUPFAM" id="SSF69705">
    <property type="entry name" value="Transcription factor NusA, N-terminal domain"/>
    <property type="match status" value="1"/>
</dbReference>
<evidence type="ECO:0000256" key="6">
    <source>
        <dbReference type="ARBA" id="ARBA00023163"/>
    </source>
</evidence>
<keyword evidence="6 7" id="KW-0804">Transcription</keyword>
<feature type="domain" description="NusA-like second KH" evidence="10">
    <location>
        <begin position="279"/>
        <end position="338"/>
    </location>
</feature>
<evidence type="ECO:0000259" key="9">
    <source>
        <dbReference type="Pfam" id="PF13184"/>
    </source>
</evidence>
<dbReference type="PANTHER" id="PTHR22648">
    <property type="entry name" value="TRANSCRIPTION TERMINATION FACTOR NUSA"/>
    <property type="match status" value="1"/>
</dbReference>
<organism evidence="11 12">
    <name type="scientific">Defluviitoga tunisiensis</name>
    <dbReference type="NCBI Taxonomy" id="1006576"/>
    <lineage>
        <taxon>Bacteria</taxon>
        <taxon>Thermotogati</taxon>
        <taxon>Thermotogota</taxon>
        <taxon>Thermotogae</taxon>
        <taxon>Petrotogales</taxon>
        <taxon>Petrotogaceae</taxon>
        <taxon>Defluviitoga</taxon>
    </lineage>
</organism>
<dbReference type="GO" id="GO:0003700">
    <property type="term" value="F:DNA-binding transcription factor activity"/>
    <property type="evidence" value="ECO:0007669"/>
    <property type="project" value="InterPro"/>
</dbReference>
<dbReference type="HOGENOM" id="CLU_029242_2_2_0"/>
<dbReference type="GO" id="GO:0006353">
    <property type="term" value="P:DNA-templated transcription termination"/>
    <property type="evidence" value="ECO:0007669"/>
    <property type="project" value="UniProtKB-UniRule"/>
</dbReference>
<comment type="subunit">
    <text evidence="7">Monomer. Binds directly to the core enzyme of the DNA-dependent RNA polymerase and to nascent RNA.</text>
</comment>
<accession>A0A0C7NTB7</accession>
<dbReference type="InterPro" id="IPR010213">
    <property type="entry name" value="TF_NusA"/>
</dbReference>
<dbReference type="NCBIfam" id="TIGR01953">
    <property type="entry name" value="NusA"/>
    <property type="match status" value="1"/>
</dbReference>
<gene>
    <name evidence="7 11" type="primary">nusA</name>
    <name evidence="11" type="ORF">DTL3_1727</name>
</gene>
<evidence type="ECO:0000313" key="12">
    <source>
        <dbReference type="Proteomes" id="UP000032809"/>
    </source>
</evidence>
<evidence type="ECO:0000256" key="7">
    <source>
        <dbReference type="HAMAP-Rule" id="MF_00945"/>
    </source>
</evidence>
<dbReference type="InterPro" id="IPR036555">
    <property type="entry name" value="NusA_N_sf"/>
</dbReference>
<feature type="domain" description="Transcription factor NusA N-terminal" evidence="8">
    <location>
        <begin position="4"/>
        <end position="124"/>
    </location>
</feature>
<dbReference type="PROSITE" id="PS50084">
    <property type="entry name" value="KH_TYPE_1"/>
    <property type="match status" value="1"/>
</dbReference>
<dbReference type="Gene3D" id="3.30.300.20">
    <property type="match status" value="2"/>
</dbReference>
<dbReference type="InterPro" id="IPR013735">
    <property type="entry name" value="TF_NusA_N"/>
</dbReference>
<evidence type="ECO:0000256" key="2">
    <source>
        <dbReference type="ARBA" id="ARBA00022490"/>
    </source>
</evidence>
<dbReference type="STRING" id="1006576.DTL3_1727"/>
<evidence type="ECO:0000256" key="4">
    <source>
        <dbReference type="ARBA" id="ARBA00022884"/>
    </source>
</evidence>
<keyword evidence="4 7" id="KW-0694">RNA-binding</keyword>
<dbReference type="HAMAP" id="MF_00945_B">
    <property type="entry name" value="NusA_B"/>
    <property type="match status" value="1"/>
</dbReference>
<dbReference type="FunFam" id="3.30.300.20:FF:000005">
    <property type="entry name" value="Transcription termination/antitermination protein NusA"/>
    <property type="match status" value="1"/>
</dbReference>
<dbReference type="GO" id="GO:0003723">
    <property type="term" value="F:RNA binding"/>
    <property type="evidence" value="ECO:0007669"/>
    <property type="project" value="UniProtKB-UniRule"/>
</dbReference>
<dbReference type="SUPFAM" id="SSF54814">
    <property type="entry name" value="Prokaryotic type KH domain (KH-domain type II)"/>
    <property type="match status" value="2"/>
</dbReference>
<feature type="domain" description="Transcription factor NusA first KH" evidence="9">
    <location>
        <begin position="198"/>
        <end position="275"/>
    </location>
</feature>
<dbReference type="InterPro" id="IPR058582">
    <property type="entry name" value="KH_NusA_2nd"/>
</dbReference>
<keyword evidence="5 7" id="KW-0805">Transcription regulation</keyword>
<dbReference type="GO" id="GO:0031564">
    <property type="term" value="P:transcription antitermination"/>
    <property type="evidence" value="ECO:0007669"/>
    <property type="project" value="UniProtKB-UniRule"/>
</dbReference>
<evidence type="ECO:0000259" key="8">
    <source>
        <dbReference type="Pfam" id="PF08529"/>
    </source>
</evidence>
<dbReference type="KEGG" id="dtn:DTL3_1727"/>
<evidence type="ECO:0000259" key="10">
    <source>
        <dbReference type="Pfam" id="PF26594"/>
    </source>
</evidence>
<dbReference type="CDD" id="cd04455">
    <property type="entry name" value="S1_NusA"/>
    <property type="match status" value="1"/>
</dbReference>
<dbReference type="InterPro" id="IPR009019">
    <property type="entry name" value="KH_sf_prok-type"/>
</dbReference>
<dbReference type="Pfam" id="PF13184">
    <property type="entry name" value="KH_NusA_1st"/>
    <property type="match status" value="1"/>
</dbReference>
<keyword evidence="1 7" id="KW-0806">Transcription termination</keyword>
<evidence type="ECO:0000313" key="11">
    <source>
        <dbReference type="EMBL" id="CEP79012.1"/>
    </source>
</evidence>
<reference evidence="12" key="1">
    <citation type="submission" date="2014-11" db="EMBL/GenBank/DDBJ databases">
        <authorList>
            <person name="Wibberg D."/>
        </authorList>
    </citation>
    <scope>NUCLEOTIDE SEQUENCE [LARGE SCALE GENOMIC DNA]</scope>
    <source>
        <strain evidence="12">L3</strain>
    </source>
</reference>
<proteinExistence type="inferred from homology"/>
<comment type="function">
    <text evidence="7">Participates in both transcription termination and antitermination.</text>
</comment>
<dbReference type="InterPro" id="IPR015946">
    <property type="entry name" value="KH_dom-like_a/b"/>
</dbReference>
<dbReference type="AlphaFoldDB" id="A0A0C7NTB7"/>
<dbReference type="InterPro" id="IPR030842">
    <property type="entry name" value="TF_NusA_bacterial"/>
</dbReference>
<protein>
    <recommendedName>
        <fullName evidence="7">Transcription termination/antitermination protein NusA</fullName>
    </recommendedName>
</protein>
<dbReference type="Pfam" id="PF08529">
    <property type="entry name" value="NusA_N"/>
    <property type="match status" value="1"/>
</dbReference>
<dbReference type="PATRIC" id="fig|1006576.9.peg.1721"/>
<keyword evidence="12" id="KW-1185">Reference proteome</keyword>
<comment type="subcellular location">
    <subcellularLocation>
        <location evidence="7">Cytoplasm</location>
    </subcellularLocation>
</comment>
<dbReference type="CDD" id="cd22529">
    <property type="entry name" value="KH-II_NusA_rpt2"/>
    <property type="match status" value="1"/>
</dbReference>
<dbReference type="GO" id="GO:0005829">
    <property type="term" value="C:cytosol"/>
    <property type="evidence" value="ECO:0007669"/>
    <property type="project" value="TreeGrafter"/>
</dbReference>
<evidence type="ECO:0000256" key="5">
    <source>
        <dbReference type="ARBA" id="ARBA00023015"/>
    </source>
</evidence>
<evidence type="ECO:0000256" key="1">
    <source>
        <dbReference type="ARBA" id="ARBA00022472"/>
    </source>
</evidence>
<keyword evidence="3 7" id="KW-0889">Transcription antitermination</keyword>
<dbReference type="OrthoDB" id="9807233at2"/>
<dbReference type="Pfam" id="PF26594">
    <property type="entry name" value="KH_NusA_2nd"/>
    <property type="match status" value="1"/>
</dbReference>
<dbReference type="InterPro" id="IPR025249">
    <property type="entry name" value="TF_NusA_KH_1st"/>
</dbReference>
<evidence type="ECO:0000256" key="3">
    <source>
        <dbReference type="ARBA" id="ARBA00022814"/>
    </source>
</evidence>
<dbReference type="RefSeq" id="WP_045088351.1">
    <property type="nucleotide sequence ID" value="NZ_LN824141.1"/>
</dbReference>
<dbReference type="InterPro" id="IPR012340">
    <property type="entry name" value="NA-bd_OB-fold"/>
</dbReference>